<protein>
    <submittedName>
        <fullName evidence="2">Uncharacterized protein</fullName>
    </submittedName>
</protein>
<organism evidence="2 3">
    <name type="scientific">Burkholderia cepacia</name>
    <name type="common">Pseudomonas cepacia</name>
    <dbReference type="NCBI Taxonomy" id="292"/>
    <lineage>
        <taxon>Bacteria</taxon>
        <taxon>Pseudomonadati</taxon>
        <taxon>Pseudomonadota</taxon>
        <taxon>Betaproteobacteria</taxon>
        <taxon>Burkholderiales</taxon>
        <taxon>Burkholderiaceae</taxon>
        <taxon>Burkholderia</taxon>
        <taxon>Burkholderia cepacia complex</taxon>
    </lineage>
</organism>
<proteinExistence type="predicted"/>
<feature type="region of interest" description="Disordered" evidence="1">
    <location>
        <begin position="1"/>
        <end position="30"/>
    </location>
</feature>
<name>A0A1B4PY57_BURCE</name>
<evidence type="ECO:0000256" key="1">
    <source>
        <dbReference type="SAM" id="MobiDB-lite"/>
    </source>
</evidence>
<accession>A0A1B4PY57</accession>
<reference evidence="2 3" key="1">
    <citation type="submission" date="2015-12" db="EMBL/GenBank/DDBJ databases">
        <title>Diversity of Burkholderia near neighbor genomes.</title>
        <authorList>
            <person name="Sahl J."/>
            <person name="Wagner D."/>
            <person name="Keim P."/>
        </authorList>
    </citation>
    <scope>NUCLEOTIDE SEQUENCE [LARGE SCALE GENOMIC DNA]</scope>
    <source>
        <strain evidence="2 3">MSMB1184WGS</strain>
    </source>
</reference>
<dbReference type="AlphaFoldDB" id="A0A1B4PY57"/>
<dbReference type="EMBL" id="CP013444">
    <property type="protein sequence ID" value="AOK18887.1"/>
    <property type="molecule type" value="Genomic_DNA"/>
</dbReference>
<sequence length="75" mass="7913">MRDRDEPGSAAAHQQGFVNPGSRASGTSGPKYIARSVPARVAVAEKICNALNGNGNFLFDVEATAFSVDSNIQKF</sequence>
<gene>
    <name evidence="2" type="ORF">WT26_23145</name>
</gene>
<evidence type="ECO:0000313" key="2">
    <source>
        <dbReference type="EMBL" id="AOK18887.1"/>
    </source>
</evidence>
<evidence type="ECO:0000313" key="3">
    <source>
        <dbReference type="Proteomes" id="UP000094776"/>
    </source>
</evidence>
<dbReference type="Proteomes" id="UP000094776">
    <property type="component" value="Chromosome 2"/>
</dbReference>